<evidence type="ECO:0000256" key="3">
    <source>
        <dbReference type="ARBA" id="ARBA00022598"/>
    </source>
</evidence>
<feature type="domain" description="Methionyl/Leucyl tRNA synthetase" evidence="13">
    <location>
        <begin position="40"/>
        <end position="181"/>
    </location>
</feature>
<dbReference type="CDD" id="cd00812">
    <property type="entry name" value="LeuRS_core"/>
    <property type="match status" value="1"/>
</dbReference>
<dbReference type="SUPFAM" id="SSF47323">
    <property type="entry name" value="Anticodon-binding domain of a subclass of class I aminoacyl-tRNA synthetases"/>
    <property type="match status" value="1"/>
</dbReference>
<evidence type="ECO:0000256" key="7">
    <source>
        <dbReference type="ARBA" id="ARBA00023146"/>
    </source>
</evidence>
<feature type="binding site" evidence="9">
    <location>
        <position position="583"/>
    </location>
    <ligand>
        <name>ATP</name>
        <dbReference type="ChEBI" id="CHEBI:30616"/>
    </ligand>
</feature>
<dbReference type="RefSeq" id="WP_184619164.1">
    <property type="nucleotide sequence ID" value="NZ_JACHEX010000002.1"/>
</dbReference>
<evidence type="ECO:0000256" key="10">
    <source>
        <dbReference type="RuleBase" id="RU363035"/>
    </source>
</evidence>
<dbReference type="Gene3D" id="3.40.50.620">
    <property type="entry name" value="HUPs"/>
    <property type="match status" value="2"/>
</dbReference>
<dbReference type="CDD" id="cd07958">
    <property type="entry name" value="Anticodon_Ia_Leu_BEm"/>
    <property type="match status" value="1"/>
</dbReference>
<evidence type="ECO:0000256" key="6">
    <source>
        <dbReference type="ARBA" id="ARBA00022917"/>
    </source>
</evidence>
<dbReference type="FunFam" id="3.10.20.590:FF:000001">
    <property type="entry name" value="Leucine--tRNA ligase"/>
    <property type="match status" value="1"/>
</dbReference>
<evidence type="ECO:0000313" key="15">
    <source>
        <dbReference type="EMBL" id="MBB6062493.1"/>
    </source>
</evidence>
<dbReference type="GO" id="GO:0004823">
    <property type="term" value="F:leucine-tRNA ligase activity"/>
    <property type="evidence" value="ECO:0007669"/>
    <property type="project" value="UniProtKB-UniRule"/>
</dbReference>
<gene>
    <name evidence="9" type="primary">leuS</name>
    <name evidence="15" type="ORF">HNP65_000931</name>
</gene>
<evidence type="ECO:0000256" key="4">
    <source>
        <dbReference type="ARBA" id="ARBA00022741"/>
    </source>
</evidence>
<dbReference type="InterPro" id="IPR025709">
    <property type="entry name" value="Leu_tRNA-synth_edit"/>
</dbReference>
<reference evidence="15 16" key="1">
    <citation type="submission" date="2020-08" db="EMBL/GenBank/DDBJ databases">
        <title>Genomic Encyclopedia of Type Strains, Phase IV (KMG-IV): sequencing the most valuable type-strain genomes for metagenomic binning, comparative biology and taxonomic classification.</title>
        <authorList>
            <person name="Goeker M."/>
        </authorList>
    </citation>
    <scope>NUCLEOTIDE SEQUENCE [LARGE SCALE GENOMIC DNA]</scope>
    <source>
        <strain evidence="15 16">DSM 13481</strain>
    </source>
</reference>
<accession>A0A841GRG5</accession>
<protein>
    <recommendedName>
        <fullName evidence="9">Leucine--tRNA ligase</fullName>
        <ecNumber evidence="9">6.1.1.4</ecNumber>
    </recommendedName>
    <alternativeName>
        <fullName evidence="9">Leucyl-tRNA synthetase</fullName>
        <shortName evidence="9">LeuRS</shortName>
    </alternativeName>
</protein>
<keyword evidence="5 9" id="KW-0067">ATP-binding</keyword>
<comment type="subcellular location">
    <subcellularLocation>
        <location evidence="9">Cytoplasm</location>
    </subcellularLocation>
</comment>
<dbReference type="GO" id="GO:0002161">
    <property type="term" value="F:aminoacyl-tRNA deacylase activity"/>
    <property type="evidence" value="ECO:0007669"/>
    <property type="project" value="InterPro"/>
</dbReference>
<dbReference type="InterPro" id="IPR002300">
    <property type="entry name" value="aa-tRNA-synth_Ia"/>
</dbReference>
<evidence type="ECO:0000256" key="5">
    <source>
        <dbReference type="ARBA" id="ARBA00022840"/>
    </source>
</evidence>
<dbReference type="EC" id="6.1.1.4" evidence="9"/>
<dbReference type="Pfam" id="PF13603">
    <property type="entry name" value="tRNA-synt_1_2"/>
    <property type="match status" value="1"/>
</dbReference>
<dbReference type="PROSITE" id="PS00178">
    <property type="entry name" value="AA_TRNA_LIGASE_I"/>
    <property type="match status" value="1"/>
</dbReference>
<dbReference type="InterPro" id="IPR009080">
    <property type="entry name" value="tRNAsynth_Ia_anticodon-bd"/>
</dbReference>
<evidence type="ECO:0000256" key="8">
    <source>
        <dbReference type="ARBA" id="ARBA00047469"/>
    </source>
</evidence>
<dbReference type="Pfam" id="PF09334">
    <property type="entry name" value="tRNA-synt_1g"/>
    <property type="match status" value="1"/>
</dbReference>
<feature type="domain" description="Methionyl/Valyl/Leucyl/Isoleucyl-tRNA synthetase anticodon-binding" evidence="12">
    <location>
        <begin position="661"/>
        <end position="789"/>
    </location>
</feature>
<dbReference type="InterPro" id="IPR014729">
    <property type="entry name" value="Rossmann-like_a/b/a_fold"/>
</dbReference>
<keyword evidence="4 9" id="KW-0547">Nucleotide-binding</keyword>
<dbReference type="InterPro" id="IPR002302">
    <property type="entry name" value="Leu-tRNA-ligase"/>
</dbReference>
<feature type="domain" description="Leucyl-tRNA synthetase editing" evidence="14">
    <location>
        <begin position="220"/>
        <end position="406"/>
    </location>
</feature>
<evidence type="ECO:0000259" key="11">
    <source>
        <dbReference type="Pfam" id="PF00133"/>
    </source>
</evidence>
<dbReference type="Pfam" id="PF00133">
    <property type="entry name" value="tRNA-synt_1"/>
    <property type="match status" value="1"/>
</dbReference>
<dbReference type="GO" id="GO:0005524">
    <property type="term" value="F:ATP binding"/>
    <property type="evidence" value="ECO:0007669"/>
    <property type="project" value="UniProtKB-UniRule"/>
</dbReference>
<dbReference type="NCBIfam" id="TIGR00396">
    <property type="entry name" value="leuS_bact"/>
    <property type="match status" value="1"/>
</dbReference>
<keyword evidence="7 9" id="KW-0030">Aminoacyl-tRNA synthetase</keyword>
<feature type="short sequence motif" description="'KMSKS' region" evidence="9">
    <location>
        <begin position="580"/>
        <end position="584"/>
    </location>
</feature>
<dbReference type="SUPFAM" id="SSF50677">
    <property type="entry name" value="ValRS/IleRS/LeuRS editing domain"/>
    <property type="match status" value="1"/>
</dbReference>
<dbReference type="Pfam" id="PF08264">
    <property type="entry name" value="Anticodon_1"/>
    <property type="match status" value="1"/>
</dbReference>
<keyword evidence="6 9" id="KW-0648">Protein biosynthesis</keyword>
<dbReference type="InterPro" id="IPR009008">
    <property type="entry name" value="Val/Leu/Ile-tRNA-synth_edit"/>
</dbReference>
<proteinExistence type="inferred from homology"/>
<dbReference type="FunFam" id="3.40.50.620:FF:000003">
    <property type="entry name" value="Leucine--tRNA ligase"/>
    <property type="match status" value="1"/>
</dbReference>
<evidence type="ECO:0000256" key="9">
    <source>
        <dbReference type="HAMAP-Rule" id="MF_00049"/>
    </source>
</evidence>
<dbReference type="PRINTS" id="PR00985">
    <property type="entry name" value="TRNASYNTHLEU"/>
</dbReference>
<evidence type="ECO:0000259" key="14">
    <source>
        <dbReference type="Pfam" id="PF13603"/>
    </source>
</evidence>
<dbReference type="InterPro" id="IPR015413">
    <property type="entry name" value="Methionyl/Leucyl_tRNA_Synth"/>
</dbReference>
<comment type="caution">
    <text evidence="15">The sequence shown here is derived from an EMBL/GenBank/DDBJ whole genome shotgun (WGS) entry which is preliminary data.</text>
</comment>
<dbReference type="GO" id="GO:0006429">
    <property type="term" value="P:leucyl-tRNA aminoacylation"/>
    <property type="evidence" value="ECO:0007669"/>
    <property type="project" value="UniProtKB-UniRule"/>
</dbReference>
<name>A0A841GRG5_9BACT</name>
<feature type="domain" description="Aminoacyl-tRNA synthetase class Ia" evidence="11">
    <location>
        <begin position="418"/>
        <end position="620"/>
    </location>
</feature>
<dbReference type="HAMAP" id="MF_00049_B">
    <property type="entry name" value="Leu_tRNA_synth_B"/>
    <property type="match status" value="1"/>
</dbReference>
<feature type="short sequence motif" description="'HIGH' region" evidence="9">
    <location>
        <begin position="41"/>
        <end position="51"/>
    </location>
</feature>
<dbReference type="AlphaFoldDB" id="A0A841GRG5"/>
<dbReference type="Gene3D" id="1.10.730.10">
    <property type="entry name" value="Isoleucyl-tRNA Synthetase, Domain 1"/>
    <property type="match status" value="1"/>
</dbReference>
<comment type="catalytic activity">
    <reaction evidence="8 9">
        <text>tRNA(Leu) + L-leucine + ATP = L-leucyl-tRNA(Leu) + AMP + diphosphate</text>
        <dbReference type="Rhea" id="RHEA:11688"/>
        <dbReference type="Rhea" id="RHEA-COMP:9613"/>
        <dbReference type="Rhea" id="RHEA-COMP:9622"/>
        <dbReference type="ChEBI" id="CHEBI:30616"/>
        <dbReference type="ChEBI" id="CHEBI:33019"/>
        <dbReference type="ChEBI" id="CHEBI:57427"/>
        <dbReference type="ChEBI" id="CHEBI:78442"/>
        <dbReference type="ChEBI" id="CHEBI:78494"/>
        <dbReference type="ChEBI" id="CHEBI:456215"/>
        <dbReference type="EC" id="6.1.1.4"/>
    </reaction>
</comment>
<keyword evidence="3 9" id="KW-0436">Ligase</keyword>
<dbReference type="FunFam" id="3.40.50.620:FF:000212">
    <property type="entry name" value="Leucine--tRNA ligase"/>
    <property type="match status" value="1"/>
</dbReference>
<evidence type="ECO:0000256" key="1">
    <source>
        <dbReference type="ARBA" id="ARBA00005594"/>
    </source>
</evidence>
<dbReference type="Proteomes" id="UP000555828">
    <property type="component" value="Unassembled WGS sequence"/>
</dbReference>
<evidence type="ECO:0000259" key="12">
    <source>
        <dbReference type="Pfam" id="PF08264"/>
    </source>
</evidence>
<dbReference type="PANTHER" id="PTHR43740:SF2">
    <property type="entry name" value="LEUCINE--TRNA LIGASE, MITOCHONDRIAL"/>
    <property type="match status" value="1"/>
</dbReference>
<dbReference type="Gene3D" id="3.10.20.590">
    <property type="match status" value="1"/>
</dbReference>
<sequence>MKEYIPSQIEKKWQKVWEEKKVFETPQYSEKPKFYDLVMFPYPSGTLHVGHVKNYVIGDIVARYKRMKGYNVLHPFGYDAFGLPAENAAIKNKIHPEVWTFKNIETIRNQIKKIGISYDWKREIATCTEDYYKWTQWLFVKMYEKGLAYKKKAAVNWCPSCQTVLANEQVVDGKCERCGTEVTLKHLEQWYFKITDYAERLLNDLEKLEGWPENVKTMQKNWIGKSTGAEIDFKVDGLDMSIRVFTTRPDTIWGVTFMAIAPESPLVETLVTEDRKNELEEFLKKVSLEDRFKRTSLEAEKEGFFLGRYAINPVTGEKIPIYVANYILYEYGTGAIMAVPAHDQRDFDFAKKYNIPIRIVIDNPENPIDVEKIEKAYEDEGIMVNSGPFNGISSKEAIEKIIDYLEEKNIGKRSVQYKLRDWLISRQRYWGAPIPVVYCEKCGTVAVPEEQLPVKLPKDVEFLPTGQSPLSLDEQFLNTTCPKCGGPARREADTMDTFVDSSWYYLRYVNPNLEDKPFESKDVNYWLPVDQYIGGVEHAVLHLLYSRFITKVLHDMGYVDFDEPFTNLFTQGMIYKDGWKMSKSKGNVVSPDDMIEKYGADTLRTYILFMAPPEKDAEWSDAGIEGVHRFLKRLWNNIYSVLEKIKNVSAERIELKNKLEKDLRRKLHQSIKKITEDIEGGFKFNTAIAGLMELNNSFSDYLNKTEEKDLNLPLLRELVEKLALILSPFAPHMAEEIWHDLGNDTLIVNEEWPKYDEKALEVDEVTVIIQINGKVRGKINVEVNADEETVKKIAFKEPKVSSYIEGKEIVKVIYVKNKLLNIVVK</sequence>
<dbReference type="EMBL" id="JACHEX010000002">
    <property type="protein sequence ID" value="MBB6062493.1"/>
    <property type="molecule type" value="Genomic_DNA"/>
</dbReference>
<dbReference type="PANTHER" id="PTHR43740">
    <property type="entry name" value="LEUCYL-TRNA SYNTHETASE"/>
    <property type="match status" value="1"/>
</dbReference>
<dbReference type="InterPro" id="IPR013155">
    <property type="entry name" value="M/V/L/I-tRNA-synth_anticd-bd"/>
</dbReference>
<keyword evidence="16" id="KW-1185">Reference proteome</keyword>
<dbReference type="SUPFAM" id="SSF52374">
    <property type="entry name" value="Nucleotidylyl transferase"/>
    <property type="match status" value="1"/>
</dbReference>
<evidence type="ECO:0000256" key="2">
    <source>
        <dbReference type="ARBA" id="ARBA00022490"/>
    </source>
</evidence>
<comment type="similarity">
    <text evidence="1 9 10">Belongs to the class-I aminoacyl-tRNA synthetase family.</text>
</comment>
<organism evidence="15 16">
    <name type="scientific">Thermosipho japonicus</name>
    <dbReference type="NCBI Taxonomy" id="90323"/>
    <lineage>
        <taxon>Bacteria</taxon>
        <taxon>Thermotogati</taxon>
        <taxon>Thermotogota</taxon>
        <taxon>Thermotogae</taxon>
        <taxon>Thermotogales</taxon>
        <taxon>Fervidobacteriaceae</taxon>
        <taxon>Thermosipho</taxon>
    </lineage>
</organism>
<evidence type="ECO:0000259" key="13">
    <source>
        <dbReference type="Pfam" id="PF09334"/>
    </source>
</evidence>
<dbReference type="FunFam" id="1.10.730.10:FF:000011">
    <property type="entry name" value="Leucine--tRNA ligase chloroplastic/mitochondrial"/>
    <property type="match status" value="1"/>
</dbReference>
<evidence type="ECO:0000313" key="16">
    <source>
        <dbReference type="Proteomes" id="UP000555828"/>
    </source>
</evidence>
<dbReference type="GO" id="GO:0005829">
    <property type="term" value="C:cytosol"/>
    <property type="evidence" value="ECO:0007669"/>
    <property type="project" value="TreeGrafter"/>
</dbReference>
<keyword evidence="2 9" id="KW-0963">Cytoplasm</keyword>
<dbReference type="InterPro" id="IPR001412">
    <property type="entry name" value="aa-tRNA-synth_I_CS"/>
</dbReference>